<dbReference type="SUPFAM" id="SSF53448">
    <property type="entry name" value="Nucleotide-diphospho-sugar transferases"/>
    <property type="match status" value="1"/>
</dbReference>
<proteinExistence type="predicted"/>
<dbReference type="Gene3D" id="3.90.550.40">
    <property type="match status" value="1"/>
</dbReference>
<gene>
    <name evidence="3" type="ORF">UFOVP220_128</name>
    <name evidence="1" type="ORF">UFOVP26_98</name>
    <name evidence="2" type="ORF">UFOVP44_137</name>
</gene>
<reference evidence="3" key="1">
    <citation type="submission" date="2020-05" db="EMBL/GenBank/DDBJ databases">
        <authorList>
            <person name="Chiriac C."/>
            <person name="Salcher M."/>
            <person name="Ghai R."/>
            <person name="Kavagutti S V."/>
        </authorList>
    </citation>
    <scope>NUCLEOTIDE SEQUENCE</scope>
</reference>
<accession>A0A6J7WSK8</accession>
<evidence type="ECO:0000313" key="3">
    <source>
        <dbReference type="EMBL" id="CAB5219712.1"/>
    </source>
</evidence>
<evidence type="ECO:0000313" key="1">
    <source>
        <dbReference type="EMBL" id="CAB4122153.1"/>
    </source>
</evidence>
<dbReference type="EMBL" id="LR796176">
    <property type="protein sequence ID" value="CAB4124036.1"/>
    <property type="molecule type" value="Genomic_DNA"/>
</dbReference>
<organism evidence="3">
    <name type="scientific">uncultured Caudovirales phage</name>
    <dbReference type="NCBI Taxonomy" id="2100421"/>
    <lineage>
        <taxon>Viruses</taxon>
        <taxon>Duplodnaviria</taxon>
        <taxon>Heunggongvirae</taxon>
        <taxon>Uroviricota</taxon>
        <taxon>Caudoviricetes</taxon>
        <taxon>Peduoviridae</taxon>
        <taxon>Maltschvirus</taxon>
        <taxon>Maltschvirus maltsch</taxon>
    </lineage>
</organism>
<evidence type="ECO:0000313" key="2">
    <source>
        <dbReference type="EMBL" id="CAB4124036.1"/>
    </source>
</evidence>
<name>A0A6J7WSK8_9CAUD</name>
<protein>
    <submittedName>
        <fullName evidence="3">Uncharacterized protein</fullName>
    </submittedName>
</protein>
<sequence>MLKKFISTFRDGLKNGIAPNNAPIIETGYHNSVHIRGDSYFNKSTAVFTPSRQAIRAEVVNAWMNLMYPINHRTNRLMISGEEVGDAYNTGFLMMLNHQAYSNCAYMLLLEDDNIVPPDAILRLIETIEGKVDGNKYDIVGGLYWSHDIDGIPYCMGSDELYEGDFNSTPLVPLPNKQIIPCHVVGLGCCLVRMSFIREKMEYPYFQTKEIYDATKEFFDRKDYISQDGTFFKKVHALGGKVACDTRVKVGHIDRETGFIW</sequence>
<dbReference type="InterPro" id="IPR029044">
    <property type="entry name" value="Nucleotide-diphossugar_trans"/>
</dbReference>
<dbReference type="EMBL" id="LR798268">
    <property type="protein sequence ID" value="CAB5219712.1"/>
    <property type="molecule type" value="Genomic_DNA"/>
</dbReference>
<dbReference type="EMBL" id="LR796152">
    <property type="protein sequence ID" value="CAB4122153.1"/>
    <property type="molecule type" value="Genomic_DNA"/>
</dbReference>